<evidence type="ECO:0000313" key="2">
    <source>
        <dbReference type="EMBL" id="CAB4158874.1"/>
    </source>
</evidence>
<feature type="transmembrane region" description="Helical" evidence="1">
    <location>
        <begin position="58"/>
        <end position="78"/>
    </location>
</feature>
<keyword evidence="1" id="KW-1133">Transmembrane helix</keyword>
<dbReference type="EMBL" id="LR796684">
    <property type="protein sequence ID" value="CAB4158874.1"/>
    <property type="molecule type" value="Genomic_DNA"/>
</dbReference>
<proteinExistence type="predicted"/>
<feature type="transmembrane region" description="Helical" evidence="1">
    <location>
        <begin position="33"/>
        <end position="52"/>
    </location>
</feature>
<keyword evidence="1" id="KW-0472">Membrane</keyword>
<evidence type="ECO:0000256" key="1">
    <source>
        <dbReference type="SAM" id="Phobius"/>
    </source>
</evidence>
<keyword evidence="1" id="KW-0812">Transmembrane</keyword>
<protein>
    <submittedName>
        <fullName evidence="2">Uncharacterized protein</fullName>
    </submittedName>
</protein>
<organism evidence="2">
    <name type="scientific">uncultured Caudovirales phage</name>
    <dbReference type="NCBI Taxonomy" id="2100421"/>
    <lineage>
        <taxon>Viruses</taxon>
        <taxon>Duplodnaviria</taxon>
        <taxon>Heunggongvirae</taxon>
        <taxon>Uroviricota</taxon>
        <taxon>Caudoviricetes</taxon>
        <taxon>Peduoviridae</taxon>
        <taxon>Maltschvirus</taxon>
        <taxon>Maltschvirus maltsch</taxon>
    </lineage>
</organism>
<sequence>MDMLYLILSLAVFYAAFCRITRLDAYAMTRARLAYVLLGIASLASVFSVLFWGYEPGVLDVLNATAILSVLVVSSPGWRGGMPRALRRDDLGIDR</sequence>
<gene>
    <name evidence="2" type="ORF">UFOVP707_32</name>
</gene>
<name>A0A6J5NUI1_9CAUD</name>
<reference evidence="2" key="1">
    <citation type="submission" date="2020-04" db="EMBL/GenBank/DDBJ databases">
        <authorList>
            <person name="Chiriac C."/>
            <person name="Salcher M."/>
            <person name="Ghai R."/>
            <person name="Kavagutti S V."/>
        </authorList>
    </citation>
    <scope>NUCLEOTIDE SEQUENCE</scope>
</reference>
<feature type="transmembrane region" description="Helical" evidence="1">
    <location>
        <begin position="6"/>
        <end position="21"/>
    </location>
</feature>
<accession>A0A6J5NUI1</accession>